<accession>A0ACC0J6I2</accession>
<name>A0ACC0J6I2_9ERIC</name>
<evidence type="ECO:0000313" key="2">
    <source>
        <dbReference type="Proteomes" id="UP001060215"/>
    </source>
</evidence>
<keyword evidence="2" id="KW-1185">Reference proteome</keyword>
<evidence type="ECO:0000313" key="1">
    <source>
        <dbReference type="EMBL" id="KAI8032709.1"/>
    </source>
</evidence>
<comment type="caution">
    <text evidence="1">The sequence shown here is derived from an EMBL/GenBank/DDBJ whole genome shotgun (WGS) entry which is preliminary data.</text>
</comment>
<gene>
    <name evidence="1" type="ORF">LOK49_LG01G00204</name>
</gene>
<protein>
    <submittedName>
        <fullName evidence="1">Uncharacterized protein</fullName>
    </submittedName>
</protein>
<dbReference type="EMBL" id="CM045758">
    <property type="protein sequence ID" value="KAI8032709.1"/>
    <property type="molecule type" value="Genomic_DNA"/>
</dbReference>
<proteinExistence type="predicted"/>
<reference evidence="1 2" key="1">
    <citation type="journal article" date="2022" name="Plant J.">
        <title>Chromosome-level genome of Camellia lanceoleosa provides a valuable resource for understanding genome evolution and self-incompatibility.</title>
        <authorList>
            <person name="Gong W."/>
            <person name="Xiao S."/>
            <person name="Wang L."/>
            <person name="Liao Z."/>
            <person name="Chang Y."/>
            <person name="Mo W."/>
            <person name="Hu G."/>
            <person name="Li W."/>
            <person name="Zhao G."/>
            <person name="Zhu H."/>
            <person name="Hu X."/>
            <person name="Ji K."/>
            <person name="Xiang X."/>
            <person name="Song Q."/>
            <person name="Yuan D."/>
            <person name="Jin S."/>
            <person name="Zhang L."/>
        </authorList>
    </citation>
    <scope>NUCLEOTIDE SEQUENCE [LARGE SCALE GENOMIC DNA]</scope>
    <source>
        <strain evidence="1">SQ_2022a</strain>
    </source>
</reference>
<sequence>MCLGGLYFFYCFSSKARCIVGVVSVVREWYEDSGGAVDVRAVGEMKRSVDLKELKGDDGLKGFGRREREESWSQIFLDTESILELSSSHGFISDSADEDEDEDVGVFDRRSSGAEVQMGP</sequence>
<dbReference type="Proteomes" id="UP001060215">
    <property type="component" value="Chromosome 1"/>
</dbReference>
<organism evidence="1 2">
    <name type="scientific">Camellia lanceoleosa</name>
    <dbReference type="NCBI Taxonomy" id="1840588"/>
    <lineage>
        <taxon>Eukaryota</taxon>
        <taxon>Viridiplantae</taxon>
        <taxon>Streptophyta</taxon>
        <taxon>Embryophyta</taxon>
        <taxon>Tracheophyta</taxon>
        <taxon>Spermatophyta</taxon>
        <taxon>Magnoliopsida</taxon>
        <taxon>eudicotyledons</taxon>
        <taxon>Gunneridae</taxon>
        <taxon>Pentapetalae</taxon>
        <taxon>asterids</taxon>
        <taxon>Ericales</taxon>
        <taxon>Theaceae</taxon>
        <taxon>Camellia</taxon>
    </lineage>
</organism>